<protein>
    <submittedName>
        <fullName evidence="1">Uncharacterized protein</fullName>
    </submittedName>
</protein>
<gene>
    <name evidence="1" type="ORF">MRB53_035324</name>
</gene>
<reference evidence="1 2" key="1">
    <citation type="journal article" date="2022" name="Hortic Res">
        <title>A haplotype resolved chromosomal level avocado genome allows analysis of novel avocado genes.</title>
        <authorList>
            <person name="Nath O."/>
            <person name="Fletcher S.J."/>
            <person name="Hayward A."/>
            <person name="Shaw L.M."/>
            <person name="Masouleh A.K."/>
            <person name="Furtado A."/>
            <person name="Henry R.J."/>
            <person name="Mitter N."/>
        </authorList>
    </citation>
    <scope>NUCLEOTIDE SEQUENCE [LARGE SCALE GENOMIC DNA]</scope>
    <source>
        <strain evidence="2">cv. Hass</strain>
    </source>
</reference>
<name>A0ACC2K4I5_PERAE</name>
<dbReference type="Proteomes" id="UP001234297">
    <property type="component" value="Chromosome 12"/>
</dbReference>
<proteinExistence type="predicted"/>
<accession>A0ACC2K4I5</accession>
<keyword evidence="2" id="KW-1185">Reference proteome</keyword>
<organism evidence="1 2">
    <name type="scientific">Persea americana</name>
    <name type="common">Avocado</name>
    <dbReference type="NCBI Taxonomy" id="3435"/>
    <lineage>
        <taxon>Eukaryota</taxon>
        <taxon>Viridiplantae</taxon>
        <taxon>Streptophyta</taxon>
        <taxon>Embryophyta</taxon>
        <taxon>Tracheophyta</taxon>
        <taxon>Spermatophyta</taxon>
        <taxon>Magnoliopsida</taxon>
        <taxon>Magnoliidae</taxon>
        <taxon>Laurales</taxon>
        <taxon>Lauraceae</taxon>
        <taxon>Persea</taxon>
    </lineage>
</organism>
<evidence type="ECO:0000313" key="2">
    <source>
        <dbReference type="Proteomes" id="UP001234297"/>
    </source>
</evidence>
<sequence>MFQVSEFEKSVPKMRLFDLIKATNNFSKHNIIDSGRTGTMYKAILSDGSLLAVKRFHESHRSDRHFISEITALATIRHCNLVPLLGFCIARRERLLIYKYMPNENLYDQLHHVKPEVEVMGWAKRLRIAIGVARGMVWLHHHCNPCIIHRNISSKCILLDEDYEPKISDFGFAKLMNPERSYLTISFDGNVDGSTYIAPLYSRTMVASPKGDVYSFGMVLLEIVLGKTPAEVANAVQHIEDNTVDCVTYLFNMYAKDNSLVERLCDAEIIELIKVAFYCVVPALENRPTMLEVYQCLRAIGARNGFIDEDERLLLSDNINLTSIP</sequence>
<dbReference type="EMBL" id="CM056820">
    <property type="protein sequence ID" value="KAJ8615952.1"/>
    <property type="molecule type" value="Genomic_DNA"/>
</dbReference>
<comment type="caution">
    <text evidence="1">The sequence shown here is derived from an EMBL/GenBank/DDBJ whole genome shotgun (WGS) entry which is preliminary data.</text>
</comment>
<evidence type="ECO:0000313" key="1">
    <source>
        <dbReference type="EMBL" id="KAJ8615952.1"/>
    </source>
</evidence>